<protein>
    <submittedName>
        <fullName evidence="1">Uncharacterized protein</fullName>
    </submittedName>
</protein>
<dbReference type="Proteomes" id="UP000317429">
    <property type="component" value="Chromosome"/>
</dbReference>
<dbReference type="AlphaFoldDB" id="A0A518D6I5"/>
<proteinExistence type="predicted"/>
<accession>A0A518D6I5</accession>
<keyword evidence="2" id="KW-1185">Reference proteome</keyword>
<name>A0A518D6I5_9BACT</name>
<dbReference type="OrthoDB" id="280470at2"/>
<reference evidence="1 2" key="1">
    <citation type="submission" date="2019-02" db="EMBL/GenBank/DDBJ databases">
        <title>Deep-cultivation of Planctomycetes and their phenomic and genomic characterization uncovers novel biology.</title>
        <authorList>
            <person name="Wiegand S."/>
            <person name="Jogler M."/>
            <person name="Boedeker C."/>
            <person name="Pinto D."/>
            <person name="Vollmers J."/>
            <person name="Rivas-Marin E."/>
            <person name="Kohn T."/>
            <person name="Peeters S.H."/>
            <person name="Heuer A."/>
            <person name="Rast P."/>
            <person name="Oberbeckmann S."/>
            <person name="Bunk B."/>
            <person name="Jeske O."/>
            <person name="Meyerdierks A."/>
            <person name="Storesund J.E."/>
            <person name="Kallscheuer N."/>
            <person name="Luecker S."/>
            <person name="Lage O.M."/>
            <person name="Pohl T."/>
            <person name="Merkel B.J."/>
            <person name="Hornburger P."/>
            <person name="Mueller R.-W."/>
            <person name="Bruemmer F."/>
            <person name="Labrenz M."/>
            <person name="Spormann A.M."/>
            <person name="Op den Camp H."/>
            <person name="Overmann J."/>
            <person name="Amann R."/>
            <person name="Jetten M.S.M."/>
            <person name="Mascher T."/>
            <person name="Medema M.H."/>
            <person name="Devos D.P."/>
            <person name="Kaster A.-K."/>
            <person name="Ovreas L."/>
            <person name="Rohde M."/>
            <person name="Galperin M.Y."/>
            <person name="Jogler C."/>
        </authorList>
    </citation>
    <scope>NUCLEOTIDE SEQUENCE [LARGE SCALE GENOMIC DNA]</scope>
    <source>
        <strain evidence="1 2">Pla175</strain>
    </source>
</reference>
<dbReference type="EMBL" id="CP036291">
    <property type="protein sequence ID" value="QDU87087.1"/>
    <property type="molecule type" value="Genomic_DNA"/>
</dbReference>
<dbReference type="KEGG" id="pnd:Pla175_04420"/>
<sequence>MIRCKPKSLCSWNFFLEGDGHRASLEFNWLSEQGSIVADGAPLEVHKHGVFSGQWTLSSAGQQIATAQKASAFTRTFTIGSLEGSLVLRAASPFGRSFRVERSGRLVAFIAPVHLLTRRATIAVRDPDADFTQIAFSFWLVVSTWRRAANNSNS</sequence>
<evidence type="ECO:0000313" key="1">
    <source>
        <dbReference type="EMBL" id="QDU87087.1"/>
    </source>
</evidence>
<evidence type="ECO:0000313" key="2">
    <source>
        <dbReference type="Proteomes" id="UP000317429"/>
    </source>
</evidence>
<dbReference type="RefSeq" id="WP_145280910.1">
    <property type="nucleotide sequence ID" value="NZ_CP036291.1"/>
</dbReference>
<organism evidence="1 2">
    <name type="scientific">Pirellulimonas nuda</name>
    <dbReference type="NCBI Taxonomy" id="2528009"/>
    <lineage>
        <taxon>Bacteria</taxon>
        <taxon>Pseudomonadati</taxon>
        <taxon>Planctomycetota</taxon>
        <taxon>Planctomycetia</taxon>
        <taxon>Pirellulales</taxon>
        <taxon>Lacipirellulaceae</taxon>
        <taxon>Pirellulimonas</taxon>
    </lineage>
</organism>
<gene>
    <name evidence="1" type="ORF">Pla175_04420</name>
</gene>